<organism evidence="2 3">
    <name type="scientific">Frankliniella occidentalis</name>
    <name type="common">Western flower thrips</name>
    <name type="synonym">Euthrips occidentalis</name>
    <dbReference type="NCBI Taxonomy" id="133901"/>
    <lineage>
        <taxon>Eukaryota</taxon>
        <taxon>Metazoa</taxon>
        <taxon>Ecdysozoa</taxon>
        <taxon>Arthropoda</taxon>
        <taxon>Hexapoda</taxon>
        <taxon>Insecta</taxon>
        <taxon>Pterygota</taxon>
        <taxon>Neoptera</taxon>
        <taxon>Paraneoptera</taxon>
        <taxon>Thysanoptera</taxon>
        <taxon>Terebrantia</taxon>
        <taxon>Thripoidea</taxon>
        <taxon>Thripidae</taxon>
        <taxon>Frankliniella</taxon>
    </lineage>
</organism>
<evidence type="ECO:0000313" key="3">
    <source>
        <dbReference type="RefSeq" id="XP_052130072.1"/>
    </source>
</evidence>
<dbReference type="RefSeq" id="XP_052130072.1">
    <property type="nucleotide sequence ID" value="XM_052274112.1"/>
</dbReference>
<dbReference type="Proteomes" id="UP000504606">
    <property type="component" value="Unplaced"/>
</dbReference>
<accession>A0A9C6X6I9</accession>
<name>A0A9C6X6I9_FRAOC</name>
<keyword evidence="1" id="KW-0732">Signal</keyword>
<gene>
    <name evidence="3" type="primary">LOC113205615</name>
</gene>
<feature type="chain" id="PRO_5038766873" evidence="1">
    <location>
        <begin position="29"/>
        <end position="163"/>
    </location>
</feature>
<sequence>MAFGVIQAKMPFLLVVLLALLRQKITDGKNINSFAGPFSLYAERYYMCELNRSLPWEWFIHASRFNPYKPRENQKLTGNFTARNLPADDSWWGTIILDLWANNQWKENAFVFTKKNDACTAIKVNIPGFYELFNKKRETKGRCIIKQVSTYTAGLLSSQAIVF</sequence>
<proteinExistence type="predicted"/>
<dbReference type="OrthoDB" id="6613763at2759"/>
<dbReference type="AlphaFoldDB" id="A0A9C6X6I9"/>
<evidence type="ECO:0000256" key="1">
    <source>
        <dbReference type="SAM" id="SignalP"/>
    </source>
</evidence>
<dbReference type="GeneID" id="113205615"/>
<reference evidence="3" key="1">
    <citation type="submission" date="2025-08" db="UniProtKB">
        <authorList>
            <consortium name="RefSeq"/>
        </authorList>
    </citation>
    <scope>IDENTIFICATION</scope>
    <source>
        <tissue evidence="3">Whole organism</tissue>
    </source>
</reference>
<dbReference type="KEGG" id="foc:113205615"/>
<evidence type="ECO:0000313" key="2">
    <source>
        <dbReference type="Proteomes" id="UP000504606"/>
    </source>
</evidence>
<protein>
    <submittedName>
        <fullName evidence="3">Uncharacterized protein LOC113205615</fullName>
    </submittedName>
</protein>
<keyword evidence="2" id="KW-1185">Reference proteome</keyword>
<feature type="signal peptide" evidence="1">
    <location>
        <begin position="1"/>
        <end position="28"/>
    </location>
</feature>